<keyword evidence="1" id="KW-1133">Transmembrane helix</keyword>
<evidence type="ECO:0000313" key="3">
    <source>
        <dbReference type="Proteomes" id="UP000224592"/>
    </source>
</evidence>
<keyword evidence="1" id="KW-0472">Membrane</keyword>
<evidence type="ECO:0000313" key="2">
    <source>
        <dbReference type="EMBL" id="AOZ64954.1"/>
    </source>
</evidence>
<evidence type="ECO:0000256" key="1">
    <source>
        <dbReference type="SAM" id="Phobius"/>
    </source>
</evidence>
<dbReference type="EMBL" id="KX670789">
    <property type="protein sequence ID" value="AOZ64954.1"/>
    <property type="molecule type" value="Genomic_DNA"/>
</dbReference>
<proteinExistence type="predicted"/>
<accession>A0A1I9SDM7</accession>
<name>A0A1I9SDM7_9CAUD</name>
<keyword evidence="1" id="KW-0812">Transmembrane</keyword>
<sequence>METFISNFNWLWTYLVIIGAAFAILGVWKLIDEIRLYTERRRYRRARAERTGATWAKKSTGEISAGSLRSSGER</sequence>
<feature type="transmembrane region" description="Helical" evidence="1">
    <location>
        <begin position="12"/>
        <end position="31"/>
    </location>
</feature>
<organism evidence="2 3">
    <name type="scientific">Streptomyces phage OlympicHelado</name>
    <dbReference type="NCBI Taxonomy" id="1897524"/>
    <lineage>
        <taxon>Viruses</taxon>
        <taxon>Duplodnaviria</taxon>
        <taxon>Heunggongvirae</taxon>
        <taxon>Uroviricota</taxon>
        <taxon>Caudoviricetes</taxon>
        <taxon>Rimavirus</taxon>
        <taxon>Rimavirus rima</taxon>
    </lineage>
</organism>
<dbReference type="Proteomes" id="UP000224592">
    <property type="component" value="Segment"/>
</dbReference>
<gene>
    <name evidence="2" type="ORF">SEA_OLYMPICHELADO_74</name>
</gene>
<protein>
    <recommendedName>
        <fullName evidence="4">Heme exporter protein D</fullName>
    </recommendedName>
</protein>
<reference evidence="2 3" key="1">
    <citation type="submission" date="2016-08" db="EMBL/GenBank/DDBJ databases">
        <authorList>
            <person name="Delwel I.O."/>
            <person name="Rosado J.E."/>
            <person name="Bhuiyan S."/>
            <person name="Layton S.R."/>
            <person name="Benjamin R.C."/>
            <person name="Hughes L.E."/>
            <person name="Garlena R.A."/>
            <person name="Russell D.A."/>
            <person name="Pope W.H."/>
            <person name="Jacobs-Sera D."/>
            <person name="Hendrix R.W."/>
            <person name="Hatfull G.F."/>
        </authorList>
    </citation>
    <scope>NUCLEOTIDE SEQUENCE [LARGE SCALE GENOMIC DNA]</scope>
</reference>
<evidence type="ECO:0008006" key="4">
    <source>
        <dbReference type="Google" id="ProtNLM"/>
    </source>
</evidence>